<dbReference type="EMBL" id="CP000724">
    <property type="protein sequence ID" value="ABR47247.1"/>
    <property type="molecule type" value="Genomic_DNA"/>
</dbReference>
<dbReference type="OrthoDB" id="9763484at2"/>
<dbReference type="HOGENOM" id="CLU_487215_0_0_9"/>
<sequence>MYRIDNEFNGVMLLFSVKEKKIELDQQYMKLIWLWVGLLATFHFVGVLGEKYYTVLEINSFIYHHTYLEFISIIISFMIFIVTYYTYDKNKRARLLIFFPMFFIVGMIDFFHTMVYEGMTGFFVESNAPMATTFWIIGRLIFAMGMLGAALVPYQLKTNYKRVYFVLVSIGVSGLVFYLVAYQIHLFPALFIEGQGLTPLKVVLEYFIMALMIGAIFLYMRDYQKTKNLVFIYVIAGLSFGIFAEASFTLYKSVHDTYNFMGHIYKAISSYLIFKGIFIYNLDAPYLKLAEARTKLIEYTENLEEIVEESTQEVKKVNEKVLEDLEYARRIQQSLLPEKELLIDGIAFSSEYIPCSNLSGDLYDVYKINDDCIGIFIADVAGHGVSAALMTMFIERVLVSDTINTIQGIEDSCEKPLMNLYNVFNESDFPDEMHIAVFNAIYHIPTKTLSYCTAGMNSVPMVVRNSGEVEMLDQSQGFPICKLGDFFHPQYVKAEARLEEGDRIFFYTDGLVENFKSHTLIQENTLKKMLYENKHLLGPELKMKISREICKRTQIEEIEDDITFLIMDILQSKR</sequence>
<dbReference type="STRING" id="293826.Amet_1030"/>
<evidence type="ECO:0000256" key="1">
    <source>
        <dbReference type="ARBA" id="ARBA00022801"/>
    </source>
</evidence>
<keyword evidence="1" id="KW-0378">Hydrolase</keyword>
<dbReference type="Pfam" id="PF07228">
    <property type="entry name" value="SpoIIE"/>
    <property type="match status" value="1"/>
</dbReference>
<feature type="transmembrane region" description="Helical" evidence="3">
    <location>
        <begin position="202"/>
        <end position="219"/>
    </location>
</feature>
<evidence type="ECO:0000259" key="4">
    <source>
        <dbReference type="SMART" id="SM00331"/>
    </source>
</evidence>
<dbReference type="PANTHER" id="PTHR43156">
    <property type="entry name" value="STAGE II SPORULATION PROTEIN E-RELATED"/>
    <property type="match status" value="1"/>
</dbReference>
<keyword evidence="3" id="KW-1133">Transmembrane helix</keyword>
<dbReference type="Proteomes" id="UP000001572">
    <property type="component" value="Chromosome"/>
</dbReference>
<dbReference type="eggNOG" id="COG2208">
    <property type="taxonomic scope" value="Bacteria"/>
</dbReference>
<keyword evidence="3" id="KW-0472">Membrane</keyword>
<feature type="transmembrane region" description="Helical" evidence="3">
    <location>
        <begin position="94"/>
        <end position="114"/>
    </location>
</feature>
<dbReference type="InterPro" id="IPR036457">
    <property type="entry name" value="PPM-type-like_dom_sf"/>
</dbReference>
<feature type="transmembrane region" description="Helical" evidence="3">
    <location>
        <begin position="134"/>
        <end position="156"/>
    </location>
</feature>
<reference evidence="6" key="1">
    <citation type="journal article" date="2016" name="Genome Announc.">
        <title>Complete genome sequence of Alkaliphilus metalliredigens strain QYMF, an alkaliphilic and metal-reducing bacterium isolated from borax-contaminated leachate ponds.</title>
        <authorList>
            <person name="Hwang C."/>
            <person name="Copeland A."/>
            <person name="Lucas S."/>
            <person name="Lapidus A."/>
            <person name="Barry K."/>
            <person name="Detter J.C."/>
            <person name="Glavina Del Rio T."/>
            <person name="Hammon N."/>
            <person name="Israni S."/>
            <person name="Dalin E."/>
            <person name="Tice H."/>
            <person name="Pitluck S."/>
            <person name="Chertkov O."/>
            <person name="Brettin T."/>
            <person name="Bruce D."/>
            <person name="Han C."/>
            <person name="Schmutz J."/>
            <person name="Larimer F."/>
            <person name="Land M.L."/>
            <person name="Hauser L."/>
            <person name="Kyrpides N."/>
            <person name="Mikhailova N."/>
            <person name="Ye Q."/>
            <person name="Zhou J."/>
            <person name="Richardson P."/>
            <person name="Fields M.W."/>
        </authorList>
    </citation>
    <scope>NUCLEOTIDE SEQUENCE [LARGE SCALE GENOMIC DNA]</scope>
    <source>
        <strain evidence="6">QYMF</strain>
    </source>
</reference>
<dbReference type="KEGG" id="amt:Amet_1030"/>
<dbReference type="PANTHER" id="PTHR43156:SF2">
    <property type="entry name" value="STAGE II SPORULATION PROTEIN E"/>
    <property type="match status" value="1"/>
</dbReference>
<evidence type="ECO:0000313" key="5">
    <source>
        <dbReference type="EMBL" id="ABR47247.1"/>
    </source>
</evidence>
<dbReference type="Pfam" id="PF17159">
    <property type="entry name" value="MASE3"/>
    <property type="match status" value="1"/>
</dbReference>
<dbReference type="Gene3D" id="3.60.40.10">
    <property type="entry name" value="PPM-type phosphatase domain"/>
    <property type="match status" value="1"/>
</dbReference>
<dbReference type="GO" id="GO:0016791">
    <property type="term" value="F:phosphatase activity"/>
    <property type="evidence" value="ECO:0007669"/>
    <property type="project" value="TreeGrafter"/>
</dbReference>
<dbReference type="RefSeq" id="WP_012062289.1">
    <property type="nucleotide sequence ID" value="NC_009633.1"/>
</dbReference>
<feature type="transmembrane region" description="Helical" evidence="3">
    <location>
        <begin position="231"/>
        <end position="251"/>
    </location>
</feature>
<name>A6TM29_ALKMQ</name>
<dbReference type="InterPro" id="IPR001932">
    <property type="entry name" value="PPM-type_phosphatase-like_dom"/>
</dbReference>
<feature type="transmembrane region" description="Helical" evidence="3">
    <location>
        <begin position="28"/>
        <end position="47"/>
    </location>
</feature>
<gene>
    <name evidence="5" type="ordered locus">Amet_1030</name>
</gene>
<proteinExistence type="predicted"/>
<feature type="transmembrane region" description="Helical" evidence="3">
    <location>
        <begin position="67"/>
        <end position="87"/>
    </location>
</feature>
<feature type="coiled-coil region" evidence="2">
    <location>
        <begin position="289"/>
        <end position="320"/>
    </location>
</feature>
<evidence type="ECO:0000256" key="2">
    <source>
        <dbReference type="SAM" id="Coils"/>
    </source>
</evidence>
<feature type="transmembrane region" description="Helical" evidence="3">
    <location>
        <begin position="263"/>
        <end position="282"/>
    </location>
</feature>
<dbReference type="AlphaFoldDB" id="A6TM29"/>
<dbReference type="SMART" id="SM00331">
    <property type="entry name" value="PP2C_SIG"/>
    <property type="match status" value="1"/>
</dbReference>
<feature type="domain" description="PPM-type phosphatase" evidence="4">
    <location>
        <begin position="343"/>
        <end position="569"/>
    </location>
</feature>
<dbReference type="InterPro" id="IPR033425">
    <property type="entry name" value="MASE3"/>
</dbReference>
<protein>
    <submittedName>
        <fullName evidence="5">Stage II sporulation E family protein</fullName>
    </submittedName>
</protein>
<keyword evidence="6" id="KW-1185">Reference proteome</keyword>
<keyword evidence="2" id="KW-0175">Coiled coil</keyword>
<dbReference type="InterPro" id="IPR052016">
    <property type="entry name" value="Bact_Sigma-Reg"/>
</dbReference>
<feature type="transmembrane region" description="Helical" evidence="3">
    <location>
        <begin position="163"/>
        <end position="182"/>
    </location>
</feature>
<accession>A6TM29</accession>
<organism evidence="5 6">
    <name type="scientific">Alkaliphilus metalliredigens (strain QYMF)</name>
    <dbReference type="NCBI Taxonomy" id="293826"/>
    <lineage>
        <taxon>Bacteria</taxon>
        <taxon>Bacillati</taxon>
        <taxon>Bacillota</taxon>
        <taxon>Clostridia</taxon>
        <taxon>Peptostreptococcales</taxon>
        <taxon>Natronincolaceae</taxon>
        <taxon>Alkaliphilus</taxon>
    </lineage>
</organism>
<keyword evidence="3" id="KW-0812">Transmembrane</keyword>
<evidence type="ECO:0000313" key="6">
    <source>
        <dbReference type="Proteomes" id="UP000001572"/>
    </source>
</evidence>
<evidence type="ECO:0000256" key="3">
    <source>
        <dbReference type="SAM" id="Phobius"/>
    </source>
</evidence>